<dbReference type="InterPro" id="IPR050302">
    <property type="entry name" value="Rab_GAP_TBC_domain"/>
</dbReference>
<dbReference type="Pfam" id="PF00566">
    <property type="entry name" value="RabGAP-TBC"/>
    <property type="match status" value="1"/>
</dbReference>
<evidence type="ECO:0000256" key="1">
    <source>
        <dbReference type="SAM" id="MobiDB-lite"/>
    </source>
</evidence>
<protein>
    <recommendedName>
        <fullName evidence="3">Rab-GAP TBC domain-containing protein</fullName>
    </recommendedName>
</protein>
<reference evidence="4" key="1">
    <citation type="submission" date="2020-01" db="EMBL/GenBank/DDBJ databases">
        <title>Genome Sequencing of Three Apophysomyces-Like Fungal Strains Confirms a Novel Fungal Genus in the Mucoromycota with divergent Burkholderia-like Endosymbiotic Bacteria.</title>
        <authorList>
            <person name="Stajich J.E."/>
            <person name="Macias A.M."/>
            <person name="Carter-House D."/>
            <person name="Lovett B."/>
            <person name="Kasson L.R."/>
            <person name="Berry K."/>
            <person name="Grigoriev I."/>
            <person name="Chang Y."/>
            <person name="Spatafora J."/>
            <person name="Kasson M.T."/>
        </authorList>
    </citation>
    <scope>NUCLEOTIDE SEQUENCE</scope>
    <source>
        <strain evidence="4">NRRL A-21654</strain>
    </source>
</reference>
<gene>
    <name evidence="4" type="ORF">EC973_006410</name>
</gene>
<evidence type="ECO:0000313" key="5">
    <source>
        <dbReference type="Proteomes" id="UP000605846"/>
    </source>
</evidence>
<accession>A0A8H7BXX4</accession>
<dbReference type="PANTHER" id="PTHR47219:SF9">
    <property type="entry name" value="GTPASE ACTIVATING PROTEIN AND CENTROSOME-ASSOCIATED, ISOFORM B"/>
    <property type="match status" value="1"/>
</dbReference>
<feature type="transmembrane region" description="Helical" evidence="2">
    <location>
        <begin position="329"/>
        <end position="348"/>
    </location>
</feature>
<dbReference type="OrthoDB" id="294251at2759"/>
<keyword evidence="2" id="KW-1133">Transmembrane helix</keyword>
<dbReference type="InterPro" id="IPR035969">
    <property type="entry name" value="Rab-GAP_TBC_sf"/>
</dbReference>
<evidence type="ECO:0000313" key="4">
    <source>
        <dbReference type="EMBL" id="KAF7732155.1"/>
    </source>
</evidence>
<dbReference type="InterPro" id="IPR000195">
    <property type="entry name" value="Rab-GAP-TBC_dom"/>
</dbReference>
<name>A0A8H7BXX4_9FUNG</name>
<dbReference type="Proteomes" id="UP000605846">
    <property type="component" value="Unassembled WGS sequence"/>
</dbReference>
<feature type="region of interest" description="Disordered" evidence="1">
    <location>
        <begin position="1"/>
        <end position="56"/>
    </location>
</feature>
<dbReference type="Gene3D" id="1.10.472.80">
    <property type="entry name" value="Ypt/Rab-GAP domain of gyp1p, domain 3"/>
    <property type="match status" value="1"/>
</dbReference>
<dbReference type="PANTHER" id="PTHR47219">
    <property type="entry name" value="RAB GTPASE-ACTIVATING PROTEIN 1-LIKE"/>
    <property type="match status" value="1"/>
</dbReference>
<evidence type="ECO:0000256" key="2">
    <source>
        <dbReference type="SAM" id="Phobius"/>
    </source>
</evidence>
<dbReference type="SUPFAM" id="SSF47923">
    <property type="entry name" value="Ypt/Rab-GAP domain of gyp1p"/>
    <property type="match status" value="2"/>
</dbReference>
<keyword evidence="5" id="KW-1185">Reference proteome</keyword>
<keyword evidence="2" id="KW-0812">Transmembrane</keyword>
<dbReference type="AlphaFoldDB" id="A0A8H7BXX4"/>
<comment type="caution">
    <text evidence="4">The sequence shown here is derived from an EMBL/GenBank/DDBJ whole genome shotgun (WGS) entry which is preliminary data.</text>
</comment>
<keyword evidence="2" id="KW-0472">Membrane</keyword>
<proteinExistence type="predicted"/>
<dbReference type="GO" id="GO:0005096">
    <property type="term" value="F:GTPase activator activity"/>
    <property type="evidence" value="ECO:0007669"/>
    <property type="project" value="TreeGrafter"/>
</dbReference>
<organism evidence="4 5">
    <name type="scientific">Apophysomyces ossiformis</name>
    <dbReference type="NCBI Taxonomy" id="679940"/>
    <lineage>
        <taxon>Eukaryota</taxon>
        <taxon>Fungi</taxon>
        <taxon>Fungi incertae sedis</taxon>
        <taxon>Mucoromycota</taxon>
        <taxon>Mucoromycotina</taxon>
        <taxon>Mucoromycetes</taxon>
        <taxon>Mucorales</taxon>
        <taxon>Mucorineae</taxon>
        <taxon>Mucoraceae</taxon>
        <taxon>Apophysomyces</taxon>
    </lineage>
</organism>
<dbReference type="FunFam" id="1.10.8.270:FF:000016">
    <property type="entry name" value="TBC1 domain family member 2A"/>
    <property type="match status" value="1"/>
</dbReference>
<dbReference type="PROSITE" id="PS50086">
    <property type="entry name" value="TBC_RABGAP"/>
    <property type="match status" value="1"/>
</dbReference>
<dbReference type="GO" id="GO:0031267">
    <property type="term" value="F:small GTPase binding"/>
    <property type="evidence" value="ECO:0007669"/>
    <property type="project" value="TreeGrafter"/>
</dbReference>
<sequence length="409" mass="47724">MDLEPAREDPDSDSSKDAARRSDSELTNTTTTSIHTGIHWSDPEQPRPMSEVASESNQLAIRRRYECMPTRVPNVNAEMEKWYAMADRYGFLEDGVSEVDPKQKEKEVERSEKWARMATHQVFHGEDVHSFVQDTKFINRVYKGIPDCWRRDAWYYLCSDGLQQAKNDDKLREAYTDLLSRPTSHERQIDLDIPRTMHGHIMFRERYGSGQRALFNVLRAFANYDEDVGYCQGMTNVAAMLLMYCEEEKAFLILVHMFLRDQLHNLFVPGFPALMESFYIQDTLVQRYLPKLFRHLTEIGLTSDVYATRWYITLFTGGVIQYHTLLRIWDIYFLCGFDIFYFVSVVLLKSYQEQLLRGDLETCMSVLGGTMSVPDDDKFIKAVRRLYERSVSGGTVKALRKQYQSRLLS</sequence>
<evidence type="ECO:0000259" key="3">
    <source>
        <dbReference type="PROSITE" id="PS50086"/>
    </source>
</evidence>
<feature type="domain" description="Rab-GAP TBC" evidence="3">
    <location>
        <begin position="144"/>
        <end position="336"/>
    </location>
</feature>
<feature type="compositionally biased region" description="Basic and acidic residues" evidence="1">
    <location>
        <begin position="1"/>
        <end position="24"/>
    </location>
</feature>
<dbReference type="SMART" id="SM00164">
    <property type="entry name" value="TBC"/>
    <property type="match status" value="1"/>
</dbReference>
<dbReference type="Gene3D" id="1.10.8.270">
    <property type="entry name" value="putative rabgap domain of human tbc1 domain family member 14 like domains"/>
    <property type="match status" value="1"/>
</dbReference>
<dbReference type="EMBL" id="JABAYA010000004">
    <property type="protein sequence ID" value="KAF7732155.1"/>
    <property type="molecule type" value="Genomic_DNA"/>
</dbReference>